<proteinExistence type="predicted"/>
<dbReference type="GO" id="GO:0004497">
    <property type="term" value="F:monooxygenase activity"/>
    <property type="evidence" value="ECO:0007669"/>
    <property type="project" value="UniProtKB-KW"/>
</dbReference>
<sequence length="115" mass="12498">MILEQALLPVRPGAESDFEAAFARAHPIIAGMPGFGGLSLTRCVERPGTYLLLVRWATLADHTEGFRGSPEYARWRALLHHFYDPFPVVEHFAPVLGDEVFAAPSVVSAPGAPDT</sequence>
<keyword evidence="2" id="KW-0560">Oxidoreductase</keyword>
<evidence type="ECO:0000313" key="2">
    <source>
        <dbReference type="EMBL" id="MFF0544850.1"/>
    </source>
</evidence>
<dbReference type="RefSeq" id="WP_387701342.1">
    <property type="nucleotide sequence ID" value="NZ_JBIAMX010000011.1"/>
</dbReference>
<dbReference type="InterPro" id="IPR011008">
    <property type="entry name" value="Dimeric_a/b-barrel"/>
</dbReference>
<dbReference type="InterPro" id="IPR007138">
    <property type="entry name" value="ABM_dom"/>
</dbReference>
<dbReference type="Proteomes" id="UP001601444">
    <property type="component" value="Unassembled WGS sequence"/>
</dbReference>
<accession>A0ABW6PR12</accession>
<keyword evidence="3" id="KW-1185">Reference proteome</keyword>
<gene>
    <name evidence="2" type="ORF">ACFYTF_18640</name>
</gene>
<comment type="caution">
    <text evidence="2">The sequence shown here is derived from an EMBL/GenBank/DDBJ whole genome shotgun (WGS) entry which is preliminary data.</text>
</comment>
<keyword evidence="2" id="KW-0503">Monooxygenase</keyword>
<dbReference type="PROSITE" id="PS51725">
    <property type="entry name" value="ABM"/>
    <property type="match status" value="1"/>
</dbReference>
<feature type="domain" description="ABM" evidence="1">
    <location>
        <begin position="2"/>
        <end position="92"/>
    </location>
</feature>
<dbReference type="Pfam" id="PF03992">
    <property type="entry name" value="ABM"/>
    <property type="match status" value="1"/>
</dbReference>
<protein>
    <submittedName>
        <fullName evidence="2">Antibiotic biosynthesis monooxygenase family protein</fullName>
        <ecNumber evidence="2">1.14.-.-</ecNumber>
    </submittedName>
</protein>
<evidence type="ECO:0000313" key="3">
    <source>
        <dbReference type="Proteomes" id="UP001601444"/>
    </source>
</evidence>
<evidence type="ECO:0000259" key="1">
    <source>
        <dbReference type="PROSITE" id="PS51725"/>
    </source>
</evidence>
<dbReference type="Gene3D" id="3.30.70.100">
    <property type="match status" value="1"/>
</dbReference>
<dbReference type="EMBL" id="JBIAMX010000011">
    <property type="protein sequence ID" value="MFF0544850.1"/>
    <property type="molecule type" value="Genomic_DNA"/>
</dbReference>
<dbReference type="EC" id="1.14.-.-" evidence="2"/>
<reference evidence="2 3" key="1">
    <citation type="submission" date="2024-10" db="EMBL/GenBank/DDBJ databases">
        <title>The Natural Products Discovery Center: Release of the First 8490 Sequenced Strains for Exploring Actinobacteria Biosynthetic Diversity.</title>
        <authorList>
            <person name="Kalkreuter E."/>
            <person name="Kautsar S.A."/>
            <person name="Yang D."/>
            <person name="Bader C.D."/>
            <person name="Teijaro C.N."/>
            <person name="Fluegel L."/>
            <person name="Davis C.M."/>
            <person name="Simpson J.R."/>
            <person name="Lauterbach L."/>
            <person name="Steele A.D."/>
            <person name="Gui C."/>
            <person name="Meng S."/>
            <person name="Li G."/>
            <person name="Viehrig K."/>
            <person name="Ye F."/>
            <person name="Su P."/>
            <person name="Kiefer A.F."/>
            <person name="Nichols A."/>
            <person name="Cepeda A.J."/>
            <person name="Yan W."/>
            <person name="Fan B."/>
            <person name="Jiang Y."/>
            <person name="Adhikari A."/>
            <person name="Zheng C.-J."/>
            <person name="Schuster L."/>
            <person name="Cowan T.M."/>
            <person name="Smanski M.J."/>
            <person name="Chevrette M.G."/>
            <person name="De Carvalho L.P.S."/>
            <person name="Shen B."/>
        </authorList>
    </citation>
    <scope>NUCLEOTIDE SEQUENCE [LARGE SCALE GENOMIC DNA]</scope>
    <source>
        <strain evidence="2 3">NPDC004045</strain>
    </source>
</reference>
<dbReference type="SUPFAM" id="SSF54909">
    <property type="entry name" value="Dimeric alpha+beta barrel"/>
    <property type="match status" value="1"/>
</dbReference>
<name>A0ABW6PR12_9NOCA</name>
<organism evidence="2 3">
    <name type="scientific">Nocardia thailandica</name>
    <dbReference type="NCBI Taxonomy" id="257275"/>
    <lineage>
        <taxon>Bacteria</taxon>
        <taxon>Bacillati</taxon>
        <taxon>Actinomycetota</taxon>
        <taxon>Actinomycetes</taxon>
        <taxon>Mycobacteriales</taxon>
        <taxon>Nocardiaceae</taxon>
        <taxon>Nocardia</taxon>
    </lineage>
</organism>